<reference evidence="2" key="2">
    <citation type="submission" date="2010-03" db="EMBL/GenBank/DDBJ databases">
        <title>The genome sequence of Coccidioides posadasii strain Silveira.</title>
        <authorList>
            <consortium name="The Broad Institute Genome Sequencing Center for Infectious Disease"/>
            <person name="Neafsey D."/>
            <person name="Orbach M."/>
            <person name="Henn M.R."/>
            <person name="Cole G.T."/>
            <person name="Galgiani J."/>
            <person name="Gardner M.J."/>
            <person name="Kirkland T.N."/>
            <person name="Taylor J.W."/>
            <person name="Young S.K."/>
            <person name="Zeng Q."/>
            <person name="Koehrsen M."/>
            <person name="Alvarado L."/>
            <person name="Berlin A."/>
            <person name="Borenstein D."/>
            <person name="Chapman S.B."/>
            <person name="Chen Z."/>
            <person name="Engels R."/>
            <person name="Freedman E."/>
            <person name="Gellesch M."/>
            <person name="Goldberg J."/>
            <person name="Griggs A."/>
            <person name="Gujja S."/>
            <person name="Heilman E."/>
            <person name="Heiman D."/>
            <person name="Howarth C."/>
            <person name="Jen D."/>
            <person name="Larson L."/>
            <person name="Mehta T."/>
            <person name="Neiman D."/>
            <person name="Park D."/>
            <person name="Pearson M."/>
            <person name="Richards J."/>
            <person name="Roberts A."/>
            <person name="Saif S."/>
            <person name="Shea T."/>
            <person name="Shenoy N."/>
            <person name="Sisk P."/>
            <person name="Stolte C."/>
            <person name="Sykes S."/>
            <person name="Walk T."/>
            <person name="White J."/>
            <person name="Yandava C."/>
            <person name="Haas B."/>
            <person name="Nusbaum C."/>
            <person name="Birren B."/>
        </authorList>
    </citation>
    <scope>NUCLEOTIDE SEQUENCE [LARGE SCALE GENOMIC DNA]</scope>
    <source>
        <strain evidence="2">RMSCC 757 / Silveira</strain>
    </source>
</reference>
<accession>E9D755</accession>
<protein>
    <submittedName>
        <fullName evidence="1">Predicted protein</fullName>
    </submittedName>
</protein>
<name>E9D755_COCPS</name>
<evidence type="ECO:0000313" key="1">
    <source>
        <dbReference type="EMBL" id="EFW17714.1"/>
    </source>
</evidence>
<organism evidence="2">
    <name type="scientific">Coccidioides posadasii (strain RMSCC 757 / Silveira)</name>
    <name type="common">Valley fever fungus</name>
    <dbReference type="NCBI Taxonomy" id="443226"/>
    <lineage>
        <taxon>Eukaryota</taxon>
        <taxon>Fungi</taxon>
        <taxon>Dikarya</taxon>
        <taxon>Ascomycota</taxon>
        <taxon>Pezizomycotina</taxon>
        <taxon>Eurotiomycetes</taxon>
        <taxon>Eurotiomycetidae</taxon>
        <taxon>Onygenales</taxon>
        <taxon>Onygenaceae</taxon>
        <taxon>Coccidioides</taxon>
    </lineage>
</organism>
<sequence>MMLSLKDPVVHNKEDTLLCSICIYSMFTDCLDKEYQTCTCHDVPESAVKLVCWLLQLQEEYHSFDTADPHHLYNVKCMSILMHEFCGLDSGAAKCCCCQATSTVEESSMKHHHPASHHVVKTVDLVSKTESIKDSLSEFSHSSSSVCTVLSQVENEVANI</sequence>
<dbReference type="Proteomes" id="UP000002497">
    <property type="component" value="Unassembled WGS sequence"/>
</dbReference>
<dbReference type="AlphaFoldDB" id="E9D755"/>
<dbReference type="HOGENOM" id="CLU_084812_0_0_1"/>
<dbReference type="EMBL" id="GL636493">
    <property type="protein sequence ID" value="EFW17714.1"/>
    <property type="molecule type" value="Genomic_DNA"/>
</dbReference>
<reference evidence="2" key="1">
    <citation type="journal article" date="2010" name="Genome Res.">
        <title>Population genomic sequencing of Coccidioides fungi reveals recent hybridization and transposon control.</title>
        <authorList>
            <person name="Neafsey D.E."/>
            <person name="Barker B.M."/>
            <person name="Sharpton T.J."/>
            <person name="Stajich J.E."/>
            <person name="Park D.J."/>
            <person name="Whiston E."/>
            <person name="Hung C.-Y."/>
            <person name="McMahan C."/>
            <person name="White J."/>
            <person name="Sykes S."/>
            <person name="Heiman D."/>
            <person name="Young S."/>
            <person name="Zeng Q."/>
            <person name="Abouelleil A."/>
            <person name="Aftuck L."/>
            <person name="Bessette D."/>
            <person name="Brown A."/>
            <person name="FitzGerald M."/>
            <person name="Lui A."/>
            <person name="Macdonald J.P."/>
            <person name="Priest M."/>
            <person name="Orbach M.J."/>
            <person name="Galgiani J.N."/>
            <person name="Kirkland T.N."/>
            <person name="Cole G.T."/>
            <person name="Birren B.W."/>
            <person name="Henn M.R."/>
            <person name="Taylor J.W."/>
            <person name="Rounsley S.D."/>
        </authorList>
    </citation>
    <scope>NUCLEOTIDE SEQUENCE [LARGE SCALE GENOMIC DNA]</scope>
    <source>
        <strain evidence="2">RMSCC 757 / Silveira</strain>
    </source>
</reference>
<keyword evidence="2" id="KW-1185">Reference proteome</keyword>
<gene>
    <name evidence="1" type="ORF">CPSG_05351</name>
</gene>
<dbReference type="VEuPathDB" id="FungiDB:CPSG_05351"/>
<proteinExistence type="predicted"/>
<dbReference type="STRING" id="443226.E9D755"/>
<evidence type="ECO:0000313" key="2">
    <source>
        <dbReference type="Proteomes" id="UP000002497"/>
    </source>
</evidence>